<sequence>MSVTSTNVPPAPQISGSIEGDVSQEFTAPARAHWLRRLLRDRAAFLALLTLALVILGAIFAPVLATHDPASNSRSVMTPPAWMARGNAEHWLGTDGQGRDIFSRLLYGARLTLLIGFAAVGLGGFFGSLLGLLSAFNAKIDPWIMRTMDVLLSFPAILLALALVAVMGQGIVPIVIALGISSIPDCARVARGIAIGVMKQEFIEAGRAVGLSNLQLFNRYLVRNAISSIMIFISLRFGQTILIGATLSFLGLGARPPASELGMMASQGRDFLLFAPHIAVIPSVVIFIIVLSANVAGDALRDVLDPRLQA</sequence>
<dbReference type="GO" id="GO:0015833">
    <property type="term" value="P:peptide transport"/>
    <property type="evidence" value="ECO:0007669"/>
    <property type="project" value="UniProtKB-KW"/>
</dbReference>
<feature type="domain" description="ABC transmembrane type-1" evidence="10">
    <location>
        <begin position="109"/>
        <end position="297"/>
    </location>
</feature>
<dbReference type="GO" id="GO:0005886">
    <property type="term" value="C:plasma membrane"/>
    <property type="evidence" value="ECO:0007669"/>
    <property type="project" value="UniProtKB-SubCell"/>
</dbReference>
<dbReference type="InterPro" id="IPR050366">
    <property type="entry name" value="BP-dependent_transpt_permease"/>
</dbReference>
<keyword evidence="4 9" id="KW-0812">Transmembrane</keyword>
<evidence type="ECO:0000256" key="4">
    <source>
        <dbReference type="ARBA" id="ARBA00022692"/>
    </source>
</evidence>
<feature type="transmembrane region" description="Helical" evidence="9">
    <location>
        <begin position="113"/>
        <end position="138"/>
    </location>
</feature>
<keyword evidence="5" id="KW-0571">Peptide transport</keyword>
<keyword evidence="12" id="KW-1185">Reference proteome</keyword>
<dbReference type="OrthoDB" id="9766870at2"/>
<evidence type="ECO:0000256" key="3">
    <source>
        <dbReference type="ARBA" id="ARBA00022475"/>
    </source>
</evidence>
<dbReference type="AlphaFoldDB" id="A0A4R5EJN8"/>
<dbReference type="CDD" id="cd06261">
    <property type="entry name" value="TM_PBP2"/>
    <property type="match status" value="1"/>
</dbReference>
<proteinExistence type="inferred from homology"/>
<comment type="subcellular location">
    <subcellularLocation>
        <location evidence="1 9">Cell membrane</location>
        <topology evidence="1 9">Multi-pass membrane protein</topology>
    </subcellularLocation>
</comment>
<dbReference type="PANTHER" id="PTHR43386:SF1">
    <property type="entry name" value="D,D-DIPEPTIDE TRANSPORT SYSTEM PERMEASE PROTEIN DDPC-RELATED"/>
    <property type="match status" value="1"/>
</dbReference>
<evidence type="ECO:0000256" key="8">
    <source>
        <dbReference type="ARBA" id="ARBA00023136"/>
    </source>
</evidence>
<reference evidence="11 12" key="1">
    <citation type="submission" date="2019-03" db="EMBL/GenBank/DDBJ databases">
        <authorList>
            <person name="Zhang S."/>
        </authorList>
    </citation>
    <scope>NUCLEOTIDE SEQUENCE [LARGE SCALE GENOMIC DNA]</scope>
    <source>
        <strain evidence="11 12">S4J41</strain>
    </source>
</reference>
<dbReference type="RefSeq" id="WP_132831251.1">
    <property type="nucleotide sequence ID" value="NZ_SMFP01000019.1"/>
</dbReference>
<protein>
    <submittedName>
        <fullName evidence="11">ABC transporter permease</fullName>
    </submittedName>
</protein>
<organism evidence="11 12">
    <name type="scientific">Antarcticimicrobium sediminis</name>
    <dbReference type="NCBI Taxonomy" id="2546227"/>
    <lineage>
        <taxon>Bacteria</taxon>
        <taxon>Pseudomonadati</taxon>
        <taxon>Pseudomonadota</taxon>
        <taxon>Alphaproteobacteria</taxon>
        <taxon>Rhodobacterales</taxon>
        <taxon>Paracoccaceae</taxon>
        <taxon>Antarcticimicrobium</taxon>
    </lineage>
</organism>
<dbReference type="EMBL" id="SMFP01000019">
    <property type="protein sequence ID" value="TDE34513.1"/>
    <property type="molecule type" value="Genomic_DNA"/>
</dbReference>
<dbReference type="GO" id="GO:0015031">
    <property type="term" value="P:protein transport"/>
    <property type="evidence" value="ECO:0007669"/>
    <property type="project" value="UniProtKB-KW"/>
</dbReference>
<evidence type="ECO:0000256" key="6">
    <source>
        <dbReference type="ARBA" id="ARBA00022927"/>
    </source>
</evidence>
<accession>A0A4R5EJN8</accession>
<feature type="transmembrane region" description="Helical" evidence="9">
    <location>
        <begin position="150"/>
        <end position="180"/>
    </location>
</feature>
<dbReference type="InterPro" id="IPR035906">
    <property type="entry name" value="MetI-like_sf"/>
</dbReference>
<feature type="transmembrane region" description="Helical" evidence="9">
    <location>
        <begin position="43"/>
        <end position="65"/>
    </location>
</feature>
<evidence type="ECO:0000259" key="10">
    <source>
        <dbReference type="PROSITE" id="PS50928"/>
    </source>
</evidence>
<keyword evidence="3" id="KW-1003">Cell membrane</keyword>
<dbReference type="InterPro" id="IPR000515">
    <property type="entry name" value="MetI-like"/>
</dbReference>
<feature type="transmembrane region" description="Helical" evidence="9">
    <location>
        <begin position="225"/>
        <end position="250"/>
    </location>
</feature>
<keyword evidence="6" id="KW-0653">Protein transport</keyword>
<dbReference type="Pfam" id="PF00528">
    <property type="entry name" value="BPD_transp_1"/>
    <property type="match status" value="1"/>
</dbReference>
<dbReference type="GO" id="GO:0055085">
    <property type="term" value="P:transmembrane transport"/>
    <property type="evidence" value="ECO:0007669"/>
    <property type="project" value="InterPro"/>
</dbReference>
<dbReference type="PANTHER" id="PTHR43386">
    <property type="entry name" value="OLIGOPEPTIDE TRANSPORT SYSTEM PERMEASE PROTEIN APPC"/>
    <property type="match status" value="1"/>
</dbReference>
<evidence type="ECO:0000256" key="2">
    <source>
        <dbReference type="ARBA" id="ARBA00022448"/>
    </source>
</evidence>
<feature type="transmembrane region" description="Helical" evidence="9">
    <location>
        <begin position="271"/>
        <end position="296"/>
    </location>
</feature>
<evidence type="ECO:0000256" key="7">
    <source>
        <dbReference type="ARBA" id="ARBA00022989"/>
    </source>
</evidence>
<dbReference type="Proteomes" id="UP000294662">
    <property type="component" value="Unassembled WGS sequence"/>
</dbReference>
<evidence type="ECO:0000313" key="12">
    <source>
        <dbReference type="Proteomes" id="UP000294662"/>
    </source>
</evidence>
<comment type="caution">
    <text evidence="11">The sequence shown here is derived from an EMBL/GenBank/DDBJ whole genome shotgun (WGS) entry which is preliminary data.</text>
</comment>
<evidence type="ECO:0000313" key="11">
    <source>
        <dbReference type="EMBL" id="TDE34513.1"/>
    </source>
</evidence>
<keyword evidence="2 9" id="KW-0813">Transport</keyword>
<gene>
    <name evidence="11" type="ORF">E1B25_19485</name>
</gene>
<keyword evidence="7 9" id="KW-1133">Transmembrane helix</keyword>
<dbReference type="Gene3D" id="1.10.3720.10">
    <property type="entry name" value="MetI-like"/>
    <property type="match status" value="1"/>
</dbReference>
<evidence type="ECO:0000256" key="5">
    <source>
        <dbReference type="ARBA" id="ARBA00022856"/>
    </source>
</evidence>
<dbReference type="PROSITE" id="PS50928">
    <property type="entry name" value="ABC_TM1"/>
    <property type="match status" value="1"/>
</dbReference>
<dbReference type="InterPro" id="IPR025966">
    <property type="entry name" value="OppC_N"/>
</dbReference>
<dbReference type="Pfam" id="PF12911">
    <property type="entry name" value="OppC_N"/>
    <property type="match status" value="1"/>
</dbReference>
<evidence type="ECO:0000256" key="1">
    <source>
        <dbReference type="ARBA" id="ARBA00004651"/>
    </source>
</evidence>
<keyword evidence="8 9" id="KW-0472">Membrane</keyword>
<name>A0A4R5EJN8_9RHOB</name>
<evidence type="ECO:0000256" key="9">
    <source>
        <dbReference type="RuleBase" id="RU363032"/>
    </source>
</evidence>
<dbReference type="SUPFAM" id="SSF161098">
    <property type="entry name" value="MetI-like"/>
    <property type="match status" value="1"/>
</dbReference>
<comment type="similarity">
    <text evidence="9">Belongs to the binding-protein-dependent transport system permease family.</text>
</comment>